<dbReference type="Pfam" id="PF11913">
    <property type="entry name" value="DUF3431"/>
    <property type="match status" value="1"/>
</dbReference>
<dbReference type="Proteomes" id="UP001600888">
    <property type="component" value="Unassembled WGS sequence"/>
</dbReference>
<protein>
    <submittedName>
        <fullName evidence="2">Uncharacterized protein</fullName>
    </submittedName>
</protein>
<gene>
    <name evidence="2" type="ORF">FJTKL_06631</name>
</gene>
<feature type="chain" id="PRO_5046224555" evidence="1">
    <location>
        <begin position="25"/>
        <end position="266"/>
    </location>
</feature>
<dbReference type="EMBL" id="JBAWTH010000023">
    <property type="protein sequence ID" value="KAL2286631.1"/>
    <property type="molecule type" value="Genomic_DNA"/>
</dbReference>
<dbReference type="InterPro" id="IPR021838">
    <property type="entry name" value="DUF3431"/>
</dbReference>
<sequence>MIKFGIVSPCLRRFLFLVMASASGVPTQELGIVVARFKEPLEPWEPLASNTYLYSKGGIEQENDTVSHGLFRNYTNLPNVGREGQTYLTHIVNHYNCLEDVMIFTQASPFDLTGPVVNNTNEMVAAAMQVPVDDVTPFNKQKLIRDEDDWDEINWTAAEEKPWITENQLKTLVRANYTPAEFWRFVLEEEHPPAIRAIHGGIFAVRRETVQSRPVEVYQRALQRFEEANATNPEVGFYWERMWAPVFSKRYWTYHPVNESTDPFRK</sequence>
<keyword evidence="3" id="KW-1185">Reference proteome</keyword>
<name>A0ABR4EWI4_9PEZI</name>
<feature type="signal peptide" evidence="1">
    <location>
        <begin position="1"/>
        <end position="24"/>
    </location>
</feature>
<reference evidence="2 3" key="1">
    <citation type="submission" date="2024-03" db="EMBL/GenBank/DDBJ databases">
        <title>A high-quality draft genome sequence of Diaporthe vaccinii, a causative agent of upright dieback and viscid rot disease in cranberry plants.</title>
        <authorList>
            <person name="Sarrasin M."/>
            <person name="Lang B.F."/>
            <person name="Burger G."/>
        </authorList>
    </citation>
    <scope>NUCLEOTIDE SEQUENCE [LARGE SCALE GENOMIC DNA]</scope>
    <source>
        <strain evidence="2 3">IS7</strain>
    </source>
</reference>
<organism evidence="2 3">
    <name type="scientific">Diaporthe vaccinii</name>
    <dbReference type="NCBI Taxonomy" id="105482"/>
    <lineage>
        <taxon>Eukaryota</taxon>
        <taxon>Fungi</taxon>
        <taxon>Dikarya</taxon>
        <taxon>Ascomycota</taxon>
        <taxon>Pezizomycotina</taxon>
        <taxon>Sordariomycetes</taxon>
        <taxon>Sordariomycetidae</taxon>
        <taxon>Diaporthales</taxon>
        <taxon>Diaporthaceae</taxon>
        <taxon>Diaporthe</taxon>
        <taxon>Diaporthe eres species complex</taxon>
    </lineage>
</organism>
<evidence type="ECO:0000313" key="2">
    <source>
        <dbReference type="EMBL" id="KAL2286631.1"/>
    </source>
</evidence>
<accession>A0ABR4EWI4</accession>
<comment type="caution">
    <text evidence="2">The sequence shown here is derived from an EMBL/GenBank/DDBJ whole genome shotgun (WGS) entry which is preliminary data.</text>
</comment>
<keyword evidence="1" id="KW-0732">Signal</keyword>
<dbReference type="PANTHER" id="PTHR37490:SF1">
    <property type="entry name" value="GLYCOSYLTRANSFERASE 2-LIKE DOMAIN-CONTAINING PROTEIN"/>
    <property type="match status" value="1"/>
</dbReference>
<evidence type="ECO:0000313" key="3">
    <source>
        <dbReference type="Proteomes" id="UP001600888"/>
    </source>
</evidence>
<dbReference type="PANTHER" id="PTHR37490">
    <property type="entry name" value="EXPRESSED PROTEIN"/>
    <property type="match status" value="1"/>
</dbReference>
<proteinExistence type="predicted"/>
<evidence type="ECO:0000256" key="1">
    <source>
        <dbReference type="SAM" id="SignalP"/>
    </source>
</evidence>